<dbReference type="Proteomes" id="UP000281028">
    <property type="component" value="Unassembled WGS sequence"/>
</dbReference>
<reference evidence="5" key="1">
    <citation type="submission" date="2020-05" db="EMBL/GenBank/DDBJ databases">
        <title>Chitinophaga laudate sp. nov., isolated from a tropical peat swamp.</title>
        <authorList>
            <person name="Goh C.B.S."/>
            <person name="Lee M.S."/>
            <person name="Parimannan S."/>
            <person name="Pasbakhsh P."/>
            <person name="Yule C.M."/>
            <person name="Rajandas H."/>
            <person name="Loke S."/>
            <person name="Croft L."/>
            <person name="Tan J.B.L."/>
        </authorList>
    </citation>
    <scope>NUCLEOTIDE SEQUENCE</scope>
    <source>
        <strain evidence="5">Mgbs1</strain>
    </source>
</reference>
<keyword evidence="3" id="KW-1133">Transmembrane helix</keyword>
<gene>
    <name evidence="5" type="ORF">ECE50_012425</name>
</gene>
<dbReference type="GO" id="GO:0005886">
    <property type="term" value="C:plasma membrane"/>
    <property type="evidence" value="ECO:0007669"/>
    <property type="project" value="TreeGrafter"/>
</dbReference>
<dbReference type="Pfam" id="PF01566">
    <property type="entry name" value="Nramp"/>
    <property type="match status" value="1"/>
</dbReference>
<evidence type="ECO:0000313" key="5">
    <source>
        <dbReference type="EMBL" id="NSL87644.1"/>
    </source>
</evidence>
<organism evidence="5 6">
    <name type="scientific">Chitinophaga solisilvae</name>
    <dbReference type="NCBI Taxonomy" id="1233460"/>
    <lineage>
        <taxon>Bacteria</taxon>
        <taxon>Pseudomonadati</taxon>
        <taxon>Bacteroidota</taxon>
        <taxon>Chitinophagia</taxon>
        <taxon>Chitinophagales</taxon>
        <taxon>Chitinophagaceae</taxon>
        <taxon>Chitinophaga</taxon>
    </lineage>
</organism>
<accession>A0A3S1D238</accession>
<dbReference type="GO" id="GO:0005384">
    <property type="term" value="F:manganese ion transmembrane transporter activity"/>
    <property type="evidence" value="ECO:0007669"/>
    <property type="project" value="TreeGrafter"/>
</dbReference>
<keyword evidence="6" id="KW-1185">Reference proteome</keyword>
<evidence type="ECO:0000256" key="3">
    <source>
        <dbReference type="ARBA" id="ARBA00022989"/>
    </source>
</evidence>
<name>A0A3S1D238_9BACT</name>
<sequence>MSKQKSSAILGAAFLMATSAIGPGFLTQTTVFTWQLSAAFGFVVLISILLDIGAQLNIWRVLAITERRAQDLANDLLPGLGYLLAALVVLGGLAFNIGNIGGCGLGIQVMTGMDTLYGALLSCFIALFIFWIKEIGYMLDQFTRWLGILMVLLTIYIAVSSHPPLGEALRQTVWPSVIDTKAIVTLVGGTVGGYISFAGAHRLLDAGISGTTQLRSVNRSAVSGILITGIMRTVLFLATLGVVAKGVALDSSNPPASVFRMVAGVAGYRFFGVVMWSAAITSVVGAAYTSVSFLKTFHPLIVVYERWIISFFIIFSTVIFIFAGNPVQLLITAGALNGLILPVALTVILIATVKKKMMGAYRYPLWMQIAGWCVVLVMGWLCIVTLAGWLKQ</sequence>
<keyword evidence="2" id="KW-0812">Transmembrane</keyword>
<evidence type="ECO:0000313" key="6">
    <source>
        <dbReference type="Proteomes" id="UP000281028"/>
    </source>
</evidence>
<evidence type="ECO:0000256" key="4">
    <source>
        <dbReference type="ARBA" id="ARBA00023136"/>
    </source>
</evidence>
<comment type="subcellular location">
    <subcellularLocation>
        <location evidence="1">Membrane</location>
        <topology evidence="1">Multi-pass membrane protein</topology>
    </subcellularLocation>
</comment>
<dbReference type="GO" id="GO:0015086">
    <property type="term" value="F:cadmium ion transmembrane transporter activity"/>
    <property type="evidence" value="ECO:0007669"/>
    <property type="project" value="TreeGrafter"/>
</dbReference>
<evidence type="ECO:0000256" key="2">
    <source>
        <dbReference type="ARBA" id="ARBA00022692"/>
    </source>
</evidence>
<dbReference type="OrthoDB" id="141480at2"/>
<dbReference type="PANTHER" id="PTHR11706">
    <property type="entry name" value="SOLUTE CARRIER PROTEIN FAMILY 11 MEMBER"/>
    <property type="match status" value="1"/>
</dbReference>
<dbReference type="EMBL" id="RIAR02000001">
    <property type="protein sequence ID" value="NSL87644.1"/>
    <property type="molecule type" value="Genomic_DNA"/>
</dbReference>
<comment type="caution">
    <text evidence="5">The sequence shown here is derived from an EMBL/GenBank/DDBJ whole genome shotgun (WGS) entry which is preliminary data.</text>
</comment>
<evidence type="ECO:0000256" key="1">
    <source>
        <dbReference type="ARBA" id="ARBA00004141"/>
    </source>
</evidence>
<proteinExistence type="predicted"/>
<dbReference type="InterPro" id="IPR001046">
    <property type="entry name" value="NRAMP_fam"/>
</dbReference>
<dbReference type="PANTHER" id="PTHR11706:SF2">
    <property type="entry name" value="TRANSPORTER PROTEIN"/>
    <property type="match status" value="1"/>
</dbReference>
<dbReference type="AlphaFoldDB" id="A0A3S1D238"/>
<keyword evidence="4" id="KW-0472">Membrane</keyword>
<dbReference type="GO" id="GO:0034755">
    <property type="term" value="P:iron ion transmembrane transport"/>
    <property type="evidence" value="ECO:0007669"/>
    <property type="project" value="TreeGrafter"/>
</dbReference>
<protein>
    <submittedName>
        <fullName evidence="5">Divalent metal cation transporter</fullName>
    </submittedName>
</protein>